<sequence>MSDTSKQAGASAPASAEVPAASIAPGAVADFASRDPGSAAFWDERFERGFVPWDLARVPDAFAAFAAARSPCPVLIPGCGSAHEALWLARAGWPVKAIDFSASAVAAARRQLGEHAGLVEEADFFAYTAPFRPQWIYERAFLCALPPARWDDYAARMAALLPEGGLLAGCFFIGATPKGPPFGIDRDALDALLGPYFTLEEARPVMDSLPVFEGRELWLSWRRRSGS</sequence>
<dbReference type="GO" id="GO:0008757">
    <property type="term" value="F:S-adenosylmethionine-dependent methyltransferase activity"/>
    <property type="evidence" value="ECO:0007669"/>
    <property type="project" value="InterPro"/>
</dbReference>
<keyword evidence="4" id="KW-0949">S-adenosyl-L-methionine</keyword>
<gene>
    <name evidence="5" type="ORF">CRM94_20485</name>
</gene>
<evidence type="ECO:0000313" key="5">
    <source>
        <dbReference type="EMBL" id="PEH40137.1"/>
    </source>
</evidence>
<evidence type="ECO:0000313" key="6">
    <source>
        <dbReference type="Proteomes" id="UP000220629"/>
    </source>
</evidence>
<comment type="caution">
    <text evidence="5">The sequence shown here is derived from an EMBL/GenBank/DDBJ whole genome shotgun (WGS) entry which is preliminary data.</text>
</comment>
<keyword evidence="3 5" id="KW-0808">Transferase</keyword>
<evidence type="ECO:0000256" key="3">
    <source>
        <dbReference type="ARBA" id="ARBA00022679"/>
    </source>
</evidence>
<dbReference type="PANTHER" id="PTHR32183">
    <property type="match status" value="1"/>
</dbReference>
<organism evidence="5 6">
    <name type="scientific">Burkholderia gladioli</name>
    <name type="common">Pseudomonas marginata</name>
    <name type="synonym">Phytomonas marginata</name>
    <dbReference type="NCBI Taxonomy" id="28095"/>
    <lineage>
        <taxon>Bacteria</taxon>
        <taxon>Pseudomonadati</taxon>
        <taxon>Pseudomonadota</taxon>
        <taxon>Betaproteobacteria</taxon>
        <taxon>Burkholderiales</taxon>
        <taxon>Burkholderiaceae</taxon>
        <taxon>Burkholderia</taxon>
    </lineage>
</organism>
<dbReference type="EMBL" id="PDDY01000004">
    <property type="protein sequence ID" value="PEH40137.1"/>
    <property type="molecule type" value="Genomic_DNA"/>
</dbReference>
<keyword evidence="1" id="KW-0597">Phosphoprotein</keyword>
<evidence type="ECO:0000256" key="1">
    <source>
        <dbReference type="ARBA" id="ARBA00022553"/>
    </source>
</evidence>
<dbReference type="Pfam" id="PF05724">
    <property type="entry name" value="TPMT"/>
    <property type="match status" value="1"/>
</dbReference>
<proteinExistence type="predicted"/>
<protein>
    <submittedName>
        <fullName evidence="5">Thiopurine S-methyltransferase</fullName>
    </submittedName>
</protein>
<dbReference type="GO" id="GO:0032259">
    <property type="term" value="P:methylation"/>
    <property type="evidence" value="ECO:0007669"/>
    <property type="project" value="UniProtKB-KW"/>
</dbReference>
<dbReference type="RefSeq" id="WP_096750718.1">
    <property type="nucleotide sequence ID" value="NZ_CADEPO010000001.1"/>
</dbReference>
<dbReference type="AlphaFoldDB" id="A0A2A7S8Z6"/>
<name>A0A2A7S8Z6_BURGA</name>
<accession>A0A2A7S8Z6</accession>
<evidence type="ECO:0000256" key="4">
    <source>
        <dbReference type="ARBA" id="ARBA00022691"/>
    </source>
</evidence>
<dbReference type="InterPro" id="IPR008854">
    <property type="entry name" value="TPMT"/>
</dbReference>
<evidence type="ECO:0000256" key="2">
    <source>
        <dbReference type="ARBA" id="ARBA00022603"/>
    </source>
</evidence>
<dbReference type="SUPFAM" id="SSF53335">
    <property type="entry name" value="S-adenosyl-L-methionine-dependent methyltransferases"/>
    <property type="match status" value="1"/>
</dbReference>
<keyword evidence="2 5" id="KW-0489">Methyltransferase</keyword>
<dbReference type="Gene3D" id="3.40.50.150">
    <property type="entry name" value="Vaccinia Virus protein VP39"/>
    <property type="match status" value="1"/>
</dbReference>
<dbReference type="InterPro" id="IPR029063">
    <property type="entry name" value="SAM-dependent_MTases_sf"/>
</dbReference>
<dbReference type="PROSITE" id="PS51585">
    <property type="entry name" value="SAM_MT_TPMT"/>
    <property type="match status" value="1"/>
</dbReference>
<reference evidence="6" key="1">
    <citation type="submission" date="2017-09" db="EMBL/GenBank/DDBJ databases">
        <title>FDA dAtabase for Regulatory Grade micrObial Sequences (FDA-ARGOS): Supporting development and validation of Infectious Disease Dx tests.</title>
        <authorList>
            <person name="Minogue T."/>
            <person name="Wolcott M."/>
            <person name="Wasieloski L."/>
            <person name="Aguilar W."/>
            <person name="Moore D."/>
            <person name="Tallon L."/>
            <person name="Sadzewicz L."/>
            <person name="Ott S."/>
            <person name="Zhao X."/>
            <person name="Nagaraj S."/>
            <person name="Vavikolanu K."/>
            <person name="Aluvathingal J."/>
            <person name="Nadendla S."/>
            <person name="Sichtig H."/>
        </authorList>
    </citation>
    <scope>NUCLEOTIDE SEQUENCE [LARGE SCALE GENOMIC DNA]</scope>
    <source>
        <strain evidence="6">FDAARGOS_390</strain>
    </source>
</reference>
<dbReference type="PANTHER" id="PTHR32183:SF6">
    <property type="entry name" value="CYSTEINE SULFINATE DESULFINASE_CYSTEINE DESULFURASE AND RELATED ENZYMES"/>
    <property type="match status" value="1"/>
</dbReference>
<dbReference type="Proteomes" id="UP000220629">
    <property type="component" value="Unassembled WGS sequence"/>
</dbReference>